<comment type="pathway">
    <text evidence="2 9">Glycan biosynthesis; alginate biosynthesis.</text>
</comment>
<evidence type="ECO:0000256" key="7">
    <source>
        <dbReference type="ARBA" id="ARBA00022989"/>
    </source>
</evidence>
<evidence type="ECO:0000313" key="12">
    <source>
        <dbReference type="Proteomes" id="UP001249020"/>
    </source>
</evidence>
<evidence type="ECO:0000256" key="9">
    <source>
        <dbReference type="PIRNR" id="PIRNR016636"/>
    </source>
</evidence>
<protein>
    <recommendedName>
        <fullName evidence="9">Probable alginate O-acetylase</fullName>
        <ecNumber evidence="9">2.3.1.-</ecNumber>
    </recommendedName>
</protein>
<evidence type="ECO:0000256" key="8">
    <source>
        <dbReference type="ARBA" id="ARBA00023136"/>
    </source>
</evidence>
<feature type="transmembrane region" description="Helical" evidence="10">
    <location>
        <begin position="79"/>
        <end position="96"/>
    </location>
</feature>
<keyword evidence="12" id="KW-1185">Reference proteome</keyword>
<evidence type="ECO:0000313" key="11">
    <source>
        <dbReference type="EMBL" id="MDT0584062.1"/>
    </source>
</evidence>
<dbReference type="InterPro" id="IPR004299">
    <property type="entry name" value="MBOAT_fam"/>
</dbReference>
<dbReference type="EC" id="2.3.1.-" evidence="9"/>
<evidence type="ECO:0000256" key="5">
    <source>
        <dbReference type="ARBA" id="ARBA00022692"/>
    </source>
</evidence>
<evidence type="ECO:0000256" key="6">
    <source>
        <dbReference type="ARBA" id="ARBA00022841"/>
    </source>
</evidence>
<evidence type="ECO:0000256" key="10">
    <source>
        <dbReference type="SAM" id="Phobius"/>
    </source>
</evidence>
<reference evidence="11 12" key="1">
    <citation type="submission" date="2023-09" db="EMBL/GenBank/DDBJ databases">
        <authorList>
            <person name="Rey-Velasco X."/>
        </authorList>
    </citation>
    <scope>NUCLEOTIDE SEQUENCE [LARGE SCALE GENOMIC DNA]</scope>
    <source>
        <strain evidence="11 12">W409</strain>
    </source>
</reference>
<dbReference type="EMBL" id="JAVRIE010000007">
    <property type="protein sequence ID" value="MDT0584062.1"/>
    <property type="molecule type" value="Genomic_DNA"/>
</dbReference>
<organism evidence="11 12">
    <name type="scientific">Brumicola blandensis</name>
    <dbReference type="NCBI Taxonomy" id="3075611"/>
    <lineage>
        <taxon>Bacteria</taxon>
        <taxon>Pseudomonadati</taxon>
        <taxon>Pseudomonadota</taxon>
        <taxon>Gammaproteobacteria</taxon>
        <taxon>Alteromonadales</taxon>
        <taxon>Alteromonadaceae</taxon>
        <taxon>Brumicola</taxon>
    </lineage>
</organism>
<keyword evidence="4 9" id="KW-1003">Cell membrane</keyword>
<gene>
    <name evidence="11" type="ORF">RM544_16055</name>
</gene>
<comment type="similarity">
    <text evidence="3 9">Belongs to the membrane-bound acyltransferase family.</text>
</comment>
<dbReference type="InterPro" id="IPR028362">
    <property type="entry name" value="AlgI"/>
</dbReference>
<feature type="transmembrane region" description="Helical" evidence="10">
    <location>
        <begin position="29"/>
        <end position="44"/>
    </location>
</feature>
<feature type="transmembrane region" description="Helical" evidence="10">
    <location>
        <begin position="6"/>
        <end position="22"/>
    </location>
</feature>
<feature type="transmembrane region" description="Helical" evidence="10">
    <location>
        <begin position="140"/>
        <end position="158"/>
    </location>
</feature>
<evidence type="ECO:0000256" key="1">
    <source>
        <dbReference type="ARBA" id="ARBA00004651"/>
    </source>
</evidence>
<keyword evidence="7 10" id="KW-1133">Transmembrane helix</keyword>
<name>A0AAW8R6J8_9ALTE</name>
<proteinExistence type="inferred from homology"/>
<feature type="transmembrane region" description="Helical" evidence="10">
    <location>
        <begin position="509"/>
        <end position="529"/>
    </location>
</feature>
<accession>A0AAW8R6J8</accession>
<comment type="caution">
    <text evidence="11">The sequence shown here is derived from an EMBL/GenBank/DDBJ whole genome shotgun (WGS) entry which is preliminary data.</text>
</comment>
<keyword evidence="8 9" id="KW-0472">Membrane</keyword>
<dbReference type="PIRSF" id="PIRSF500217">
    <property type="entry name" value="AlgI"/>
    <property type="match status" value="1"/>
</dbReference>
<dbReference type="RefSeq" id="WP_311362829.1">
    <property type="nucleotide sequence ID" value="NZ_JAVRIE010000007.1"/>
</dbReference>
<evidence type="ECO:0000256" key="4">
    <source>
        <dbReference type="ARBA" id="ARBA00022475"/>
    </source>
</evidence>
<feature type="transmembrane region" description="Helical" evidence="10">
    <location>
        <begin position="433"/>
        <end position="451"/>
    </location>
</feature>
<keyword evidence="6 9" id="KW-0016">Alginate biosynthesis</keyword>
<dbReference type="GO" id="GO:0042121">
    <property type="term" value="P:alginic acid biosynthetic process"/>
    <property type="evidence" value="ECO:0007669"/>
    <property type="project" value="UniProtKB-UniRule"/>
</dbReference>
<keyword evidence="9 11" id="KW-0808">Transferase</keyword>
<feature type="transmembrane region" description="Helical" evidence="10">
    <location>
        <begin position="385"/>
        <end position="408"/>
    </location>
</feature>
<feature type="transmembrane region" description="Helical" evidence="10">
    <location>
        <begin position="178"/>
        <end position="198"/>
    </location>
</feature>
<dbReference type="GO" id="GO:0005886">
    <property type="term" value="C:plasma membrane"/>
    <property type="evidence" value="ECO:0007669"/>
    <property type="project" value="UniProtKB-SubCell"/>
</dbReference>
<feature type="transmembrane region" description="Helical" evidence="10">
    <location>
        <begin position="463"/>
        <end position="489"/>
    </location>
</feature>
<evidence type="ECO:0000256" key="2">
    <source>
        <dbReference type="ARBA" id="ARBA00005182"/>
    </source>
</evidence>
<dbReference type="AlphaFoldDB" id="A0AAW8R6J8"/>
<sequence length="541" mass="62109">MIFTSIEFAAFFIVVFITYWTVQRKIKVRNAVILAASFFFYGYWDPRFLFLIALSISIDFYCGMLIDKGKSEKNAGLQSLTFLALSALLFLVFPQLDFALKIIREHMFLSLSSVLLALFGVPLLFRYFANFEFSKRRKAFLIFSIFSNLTILGFFKYFNFFADSFAQLSESLFDITPTALTLDIILPVGISFYTFQTISYSVDIYRKELTHTNNIIDFGAFVSFFPQLVAGPIERGKNLLPQFQTVKQFPRGEQLSNALWLITWGIFKKVVVADNMAKIVDSTFHPFDIGNAAAGATDGLTLLVGVYAFAIQIYCDFSGYTDIARGIAKLFGFELMVNFKLPYFATDPSSFWRRWHISLSSWLRDYLYIPLGGNRGGSFFVYRNLSITMLLGGLWHGASWNFIIWGAYHGFLLSFYKACKLESPERVKISGKVILKVFIFFHLTCLGWLIFRAQNVETISHFMYYIVTSPTYSAITIENLSTVLFYSWFLVAFQCWQALSKSLTPVSKSHWFVSLNIWLFVLMSILVLASNKPSEFIYFAF</sequence>
<dbReference type="Proteomes" id="UP001249020">
    <property type="component" value="Unassembled WGS sequence"/>
</dbReference>
<dbReference type="PANTHER" id="PTHR13285:SF18">
    <property type="entry name" value="PROTEIN-CYSTEINE N-PALMITOYLTRANSFERASE RASP"/>
    <property type="match status" value="1"/>
</dbReference>
<dbReference type="Pfam" id="PF03062">
    <property type="entry name" value="MBOAT"/>
    <property type="match status" value="1"/>
</dbReference>
<comment type="subcellular location">
    <subcellularLocation>
        <location evidence="9">Cell inner membrane</location>
    </subcellularLocation>
    <subcellularLocation>
        <location evidence="1">Cell membrane</location>
        <topology evidence="1">Multi-pass membrane protein</topology>
    </subcellularLocation>
</comment>
<dbReference type="InterPro" id="IPR051085">
    <property type="entry name" value="MB_O-acyltransferase"/>
</dbReference>
<keyword evidence="9" id="KW-0997">Cell inner membrane</keyword>
<dbReference type="InterPro" id="IPR024194">
    <property type="entry name" value="Ac/AlaTfrase_AlgI/DltB"/>
</dbReference>
<dbReference type="PANTHER" id="PTHR13285">
    <property type="entry name" value="ACYLTRANSFERASE"/>
    <property type="match status" value="1"/>
</dbReference>
<dbReference type="GO" id="GO:0016746">
    <property type="term" value="F:acyltransferase activity"/>
    <property type="evidence" value="ECO:0007669"/>
    <property type="project" value="UniProtKB-KW"/>
</dbReference>
<feature type="transmembrane region" description="Helical" evidence="10">
    <location>
        <begin position="108"/>
        <end position="128"/>
    </location>
</feature>
<keyword evidence="9 11" id="KW-0012">Acyltransferase</keyword>
<evidence type="ECO:0000256" key="3">
    <source>
        <dbReference type="ARBA" id="ARBA00010323"/>
    </source>
</evidence>
<keyword evidence="5 9" id="KW-0812">Transmembrane</keyword>
<dbReference type="PIRSF" id="PIRSF016636">
    <property type="entry name" value="AlgI_DltB"/>
    <property type="match status" value="1"/>
</dbReference>